<evidence type="ECO:0000256" key="2">
    <source>
        <dbReference type="ARBA" id="ARBA00022692"/>
    </source>
</evidence>
<dbReference type="AlphaFoldDB" id="A0A815IX46"/>
<accession>A0A815IX46</accession>
<feature type="transmembrane region" description="Helical" evidence="8">
    <location>
        <begin position="50"/>
        <end position="72"/>
    </location>
</feature>
<dbReference type="GO" id="GO:0005886">
    <property type="term" value="C:plasma membrane"/>
    <property type="evidence" value="ECO:0007669"/>
    <property type="project" value="TreeGrafter"/>
</dbReference>
<feature type="transmembrane region" description="Helical" evidence="8">
    <location>
        <begin position="92"/>
        <end position="111"/>
    </location>
</feature>
<comment type="subcellular location">
    <subcellularLocation>
        <location evidence="1">Membrane</location>
        <topology evidence="1">Multi-pass membrane protein</topology>
    </subcellularLocation>
</comment>
<evidence type="ECO:0000256" key="1">
    <source>
        <dbReference type="ARBA" id="ARBA00004141"/>
    </source>
</evidence>
<protein>
    <recommendedName>
        <fullName evidence="9">G-protein coupled receptors family 1 profile domain-containing protein</fullName>
    </recommendedName>
</protein>
<sequence length="356" mass="41084">MSSLSNTLNLAQKMLVQYCHTTIFILGTIGSLINICLFSRRNLRSNSCCIYLLSSSINGLILLSIGIIPQIYNLYRSPNPFTTILSFCKARSYLNQTSAMSCRWLLVMACIDRCFSCSNSVRIRNLSSVKTARIIIIIINIIWFILPIHMIIYADIQPPGNIACSVTNYYVDIYHRFYTIIMGGALPSLIAFISSLFIWKNFQERTKRRIIIPNNEVDRRKKLRDQQVIFMLLIQVAIFIISTIPFMSFNIYSTMTQYVTNKSTDRKAIEGFLKTLTELLIYFITMSFYSNTLISKTFRKELIKLFEYIIICGRQKNRLRINPLDISTTKTVAFPMTITRKVLLSMPQAFETSIKI</sequence>
<feature type="transmembrane region" description="Helical" evidence="8">
    <location>
        <begin position="15"/>
        <end position="38"/>
    </location>
</feature>
<keyword evidence="2 8" id="KW-0812">Transmembrane</keyword>
<dbReference type="GO" id="GO:0004930">
    <property type="term" value="F:G protein-coupled receptor activity"/>
    <property type="evidence" value="ECO:0007669"/>
    <property type="project" value="UniProtKB-KW"/>
</dbReference>
<keyword evidence="5 8" id="KW-0472">Membrane</keyword>
<gene>
    <name evidence="11" type="ORF">JBS370_LOCUS21579</name>
    <name evidence="10" type="ORF">ZHD862_LOCUS31627</name>
</gene>
<dbReference type="Proteomes" id="UP000663836">
    <property type="component" value="Unassembled WGS sequence"/>
</dbReference>
<dbReference type="InterPro" id="IPR000276">
    <property type="entry name" value="GPCR_Rhodpsn"/>
</dbReference>
<dbReference type="EMBL" id="CAJNOT010003222">
    <property type="protein sequence ID" value="CAF1371618.1"/>
    <property type="molecule type" value="Genomic_DNA"/>
</dbReference>
<comment type="caution">
    <text evidence="10">The sequence shown here is derived from an EMBL/GenBank/DDBJ whole genome shotgun (WGS) entry which is preliminary data.</text>
</comment>
<dbReference type="Pfam" id="PF00001">
    <property type="entry name" value="7tm_1"/>
    <property type="match status" value="1"/>
</dbReference>
<dbReference type="PANTHER" id="PTHR24243:SF233">
    <property type="entry name" value="THYROTROPIN-RELEASING HORMONE RECEPTOR"/>
    <property type="match status" value="1"/>
</dbReference>
<dbReference type="EMBL" id="CAJOBD010002878">
    <property type="protein sequence ID" value="CAF3914458.1"/>
    <property type="molecule type" value="Genomic_DNA"/>
</dbReference>
<feature type="domain" description="G-protein coupled receptors family 1 profile" evidence="9">
    <location>
        <begin position="30"/>
        <end position="295"/>
    </location>
</feature>
<evidence type="ECO:0000256" key="8">
    <source>
        <dbReference type="SAM" id="Phobius"/>
    </source>
</evidence>
<evidence type="ECO:0000259" key="9">
    <source>
        <dbReference type="PROSITE" id="PS50262"/>
    </source>
</evidence>
<keyword evidence="7" id="KW-0807">Transducer</keyword>
<evidence type="ECO:0000256" key="5">
    <source>
        <dbReference type="ARBA" id="ARBA00023136"/>
    </source>
</evidence>
<reference evidence="10" key="1">
    <citation type="submission" date="2021-02" db="EMBL/GenBank/DDBJ databases">
        <authorList>
            <person name="Nowell W R."/>
        </authorList>
    </citation>
    <scope>NUCLEOTIDE SEQUENCE</scope>
</reference>
<evidence type="ECO:0000256" key="6">
    <source>
        <dbReference type="ARBA" id="ARBA00023170"/>
    </source>
</evidence>
<evidence type="ECO:0000313" key="10">
    <source>
        <dbReference type="EMBL" id="CAF1371618.1"/>
    </source>
</evidence>
<feature type="transmembrane region" description="Helical" evidence="8">
    <location>
        <begin position="228"/>
        <end position="252"/>
    </location>
</feature>
<dbReference type="PANTHER" id="PTHR24243">
    <property type="entry name" value="G-PROTEIN COUPLED RECEPTOR"/>
    <property type="match status" value="1"/>
</dbReference>
<feature type="transmembrane region" description="Helical" evidence="8">
    <location>
        <begin position="272"/>
        <end position="294"/>
    </location>
</feature>
<feature type="transmembrane region" description="Helical" evidence="8">
    <location>
        <begin position="132"/>
        <end position="153"/>
    </location>
</feature>
<dbReference type="PROSITE" id="PS50262">
    <property type="entry name" value="G_PROTEIN_RECEP_F1_2"/>
    <property type="match status" value="1"/>
</dbReference>
<dbReference type="CDD" id="cd00637">
    <property type="entry name" value="7tm_classA_rhodopsin-like"/>
    <property type="match status" value="1"/>
</dbReference>
<dbReference type="SUPFAM" id="SSF81321">
    <property type="entry name" value="Family A G protein-coupled receptor-like"/>
    <property type="match status" value="1"/>
</dbReference>
<keyword evidence="4" id="KW-0297">G-protein coupled receptor</keyword>
<dbReference type="InterPro" id="IPR017452">
    <property type="entry name" value="GPCR_Rhodpsn_7TM"/>
</dbReference>
<name>A0A815IX46_9BILA</name>
<keyword evidence="3 8" id="KW-1133">Transmembrane helix</keyword>
<keyword evidence="6" id="KW-0675">Receptor</keyword>
<dbReference type="Gene3D" id="1.20.1070.10">
    <property type="entry name" value="Rhodopsin 7-helix transmembrane proteins"/>
    <property type="match status" value="1"/>
</dbReference>
<evidence type="ECO:0000256" key="7">
    <source>
        <dbReference type="ARBA" id="ARBA00023224"/>
    </source>
</evidence>
<organism evidence="10 12">
    <name type="scientific">Rotaria sordida</name>
    <dbReference type="NCBI Taxonomy" id="392033"/>
    <lineage>
        <taxon>Eukaryota</taxon>
        <taxon>Metazoa</taxon>
        <taxon>Spiralia</taxon>
        <taxon>Gnathifera</taxon>
        <taxon>Rotifera</taxon>
        <taxon>Eurotatoria</taxon>
        <taxon>Bdelloidea</taxon>
        <taxon>Philodinida</taxon>
        <taxon>Philodinidae</taxon>
        <taxon>Rotaria</taxon>
    </lineage>
</organism>
<evidence type="ECO:0000256" key="4">
    <source>
        <dbReference type="ARBA" id="ARBA00023040"/>
    </source>
</evidence>
<feature type="transmembrane region" description="Helical" evidence="8">
    <location>
        <begin position="173"/>
        <end position="199"/>
    </location>
</feature>
<evidence type="ECO:0000256" key="3">
    <source>
        <dbReference type="ARBA" id="ARBA00022989"/>
    </source>
</evidence>
<evidence type="ECO:0000313" key="12">
    <source>
        <dbReference type="Proteomes" id="UP000663864"/>
    </source>
</evidence>
<evidence type="ECO:0000313" key="11">
    <source>
        <dbReference type="EMBL" id="CAF3914458.1"/>
    </source>
</evidence>
<proteinExistence type="predicted"/>
<dbReference type="Proteomes" id="UP000663864">
    <property type="component" value="Unassembled WGS sequence"/>
</dbReference>